<accession>A0A914ANE2</accession>
<protein>
    <recommendedName>
        <fullName evidence="2">Ig-like domain-containing protein</fullName>
    </recommendedName>
</protein>
<evidence type="ECO:0000313" key="4">
    <source>
        <dbReference type="Proteomes" id="UP000887568"/>
    </source>
</evidence>
<dbReference type="InterPro" id="IPR036179">
    <property type="entry name" value="Ig-like_dom_sf"/>
</dbReference>
<feature type="domain" description="Ig-like" evidence="2">
    <location>
        <begin position="6"/>
        <end position="114"/>
    </location>
</feature>
<name>A0A914ANE2_PATMI</name>
<sequence length="123" mass="12829">MREVPPSTIAVSYDGTSYSDGDTFPIVAGSNRQFTCTTPGVKPAANFTWTLPTSITTDQPLGSQTDAPNSGDSRLTDSTNMITVDIAGTPATAQLTCGATNRQDGLTNTEIDLTVTLQVKGKA</sequence>
<keyword evidence="4" id="KW-1185">Reference proteome</keyword>
<evidence type="ECO:0000256" key="1">
    <source>
        <dbReference type="SAM" id="MobiDB-lite"/>
    </source>
</evidence>
<evidence type="ECO:0000259" key="2">
    <source>
        <dbReference type="PROSITE" id="PS50835"/>
    </source>
</evidence>
<dbReference type="InterPro" id="IPR007110">
    <property type="entry name" value="Ig-like_dom"/>
</dbReference>
<dbReference type="AlphaFoldDB" id="A0A914ANE2"/>
<dbReference type="Proteomes" id="UP000887568">
    <property type="component" value="Unplaced"/>
</dbReference>
<proteinExistence type="predicted"/>
<reference evidence="3" key="1">
    <citation type="submission" date="2022-11" db="UniProtKB">
        <authorList>
            <consortium name="EnsemblMetazoa"/>
        </authorList>
    </citation>
    <scope>IDENTIFICATION</scope>
</reference>
<feature type="region of interest" description="Disordered" evidence="1">
    <location>
        <begin position="55"/>
        <end position="77"/>
    </location>
</feature>
<dbReference type="RefSeq" id="XP_038064954.1">
    <property type="nucleotide sequence ID" value="XM_038209026.1"/>
</dbReference>
<dbReference type="PROSITE" id="PS50835">
    <property type="entry name" value="IG_LIKE"/>
    <property type="match status" value="1"/>
</dbReference>
<dbReference type="SUPFAM" id="SSF48726">
    <property type="entry name" value="Immunoglobulin"/>
    <property type="match status" value="1"/>
</dbReference>
<dbReference type="Gene3D" id="2.60.40.10">
    <property type="entry name" value="Immunoglobulins"/>
    <property type="match status" value="1"/>
</dbReference>
<evidence type="ECO:0000313" key="3">
    <source>
        <dbReference type="EnsemblMetazoa" id="XP_038064954.1"/>
    </source>
</evidence>
<dbReference type="GeneID" id="119735328"/>
<dbReference type="EnsemblMetazoa" id="XM_038209026.1">
    <property type="protein sequence ID" value="XP_038064954.1"/>
    <property type="gene ID" value="LOC119735328"/>
</dbReference>
<organism evidence="3 4">
    <name type="scientific">Patiria miniata</name>
    <name type="common">Bat star</name>
    <name type="synonym">Asterina miniata</name>
    <dbReference type="NCBI Taxonomy" id="46514"/>
    <lineage>
        <taxon>Eukaryota</taxon>
        <taxon>Metazoa</taxon>
        <taxon>Echinodermata</taxon>
        <taxon>Eleutherozoa</taxon>
        <taxon>Asterozoa</taxon>
        <taxon>Asteroidea</taxon>
        <taxon>Valvatacea</taxon>
        <taxon>Valvatida</taxon>
        <taxon>Asterinidae</taxon>
        <taxon>Patiria</taxon>
    </lineage>
</organism>
<dbReference type="InterPro" id="IPR013783">
    <property type="entry name" value="Ig-like_fold"/>
</dbReference>